<keyword evidence="12" id="KW-1185">Reference proteome</keyword>
<dbReference type="PANTHER" id="PTHR30457:SF12">
    <property type="entry name" value="5'_3'-NUCLEOTIDASE SURE"/>
    <property type="match status" value="1"/>
</dbReference>
<dbReference type="EC" id="3.1.3.5" evidence="9"/>
<dbReference type="GO" id="GO:0000166">
    <property type="term" value="F:nucleotide binding"/>
    <property type="evidence" value="ECO:0007669"/>
    <property type="project" value="UniProtKB-KW"/>
</dbReference>
<dbReference type="GO" id="GO:0008254">
    <property type="term" value="F:3'-nucleotidase activity"/>
    <property type="evidence" value="ECO:0007669"/>
    <property type="project" value="TreeGrafter"/>
</dbReference>
<dbReference type="InterPro" id="IPR030048">
    <property type="entry name" value="SurE"/>
</dbReference>
<feature type="binding site" evidence="9">
    <location>
        <position position="9"/>
    </location>
    <ligand>
        <name>a divalent metal cation</name>
        <dbReference type="ChEBI" id="CHEBI:60240"/>
    </ligand>
</feature>
<dbReference type="Gene3D" id="3.40.1210.10">
    <property type="entry name" value="Survival protein SurE-like phosphatase/nucleotidase"/>
    <property type="match status" value="1"/>
</dbReference>
<comment type="catalytic activity">
    <reaction evidence="1 9">
        <text>a ribonucleoside 5'-phosphate + H2O = a ribonucleoside + phosphate</text>
        <dbReference type="Rhea" id="RHEA:12484"/>
        <dbReference type="ChEBI" id="CHEBI:15377"/>
        <dbReference type="ChEBI" id="CHEBI:18254"/>
        <dbReference type="ChEBI" id="CHEBI:43474"/>
        <dbReference type="ChEBI" id="CHEBI:58043"/>
        <dbReference type="EC" id="3.1.3.5"/>
    </reaction>
</comment>
<dbReference type="OrthoDB" id="9780815at2"/>
<evidence type="ECO:0000259" key="10">
    <source>
        <dbReference type="Pfam" id="PF01975"/>
    </source>
</evidence>
<evidence type="ECO:0000256" key="1">
    <source>
        <dbReference type="ARBA" id="ARBA00000815"/>
    </source>
</evidence>
<dbReference type="NCBIfam" id="NF001490">
    <property type="entry name" value="PRK00346.1-4"/>
    <property type="match status" value="1"/>
</dbReference>
<organism evidence="11 12">
    <name type="scientific">Campylobacter blaseri</name>
    <dbReference type="NCBI Taxonomy" id="2042961"/>
    <lineage>
        <taxon>Bacteria</taxon>
        <taxon>Pseudomonadati</taxon>
        <taxon>Campylobacterota</taxon>
        <taxon>Epsilonproteobacteria</taxon>
        <taxon>Campylobacterales</taxon>
        <taxon>Campylobacteraceae</taxon>
        <taxon>Campylobacter</taxon>
    </lineage>
</organism>
<dbReference type="NCBIfam" id="TIGR00087">
    <property type="entry name" value="surE"/>
    <property type="match status" value="1"/>
</dbReference>
<dbReference type="SUPFAM" id="SSF64167">
    <property type="entry name" value="SurE-like"/>
    <property type="match status" value="1"/>
</dbReference>
<proteinExistence type="inferred from homology"/>
<dbReference type="PANTHER" id="PTHR30457">
    <property type="entry name" value="5'-NUCLEOTIDASE SURE"/>
    <property type="match status" value="1"/>
</dbReference>
<protein>
    <recommendedName>
        <fullName evidence="9">5'-nucleotidase SurE</fullName>
        <ecNumber evidence="9">3.1.3.5</ecNumber>
    </recommendedName>
    <alternativeName>
        <fullName evidence="9">Nucleoside 5'-monophosphate phosphohydrolase</fullName>
    </alternativeName>
</protein>
<dbReference type="GO" id="GO:0005737">
    <property type="term" value="C:cytoplasm"/>
    <property type="evidence" value="ECO:0007669"/>
    <property type="project" value="UniProtKB-SubCell"/>
</dbReference>
<comment type="cofactor">
    <cofactor evidence="2">
        <name>Mg(2+)</name>
        <dbReference type="ChEBI" id="CHEBI:18420"/>
    </cofactor>
</comment>
<name>A0A2P8R149_9BACT</name>
<evidence type="ECO:0000256" key="3">
    <source>
        <dbReference type="ARBA" id="ARBA00004496"/>
    </source>
</evidence>
<dbReference type="RefSeq" id="WP_106870865.1">
    <property type="nucleotide sequence ID" value="NZ_CP053841.1"/>
</dbReference>
<feature type="binding site" evidence="9">
    <location>
        <position position="10"/>
    </location>
    <ligand>
        <name>a divalent metal cation</name>
        <dbReference type="ChEBI" id="CHEBI:60240"/>
    </ligand>
</feature>
<keyword evidence="5 9" id="KW-0963">Cytoplasm</keyword>
<dbReference type="EMBL" id="PDHH01000003">
    <property type="protein sequence ID" value="PSM52222.1"/>
    <property type="molecule type" value="Genomic_DNA"/>
</dbReference>
<comment type="function">
    <text evidence="9">Nucleotidase that shows phosphatase activity on nucleoside 5'-monophosphates.</text>
</comment>
<dbReference type="AlphaFoldDB" id="A0A2P8R149"/>
<dbReference type="Pfam" id="PF01975">
    <property type="entry name" value="SurE"/>
    <property type="match status" value="1"/>
</dbReference>
<dbReference type="InterPro" id="IPR002828">
    <property type="entry name" value="SurE-like_Pase/nucleotidase"/>
</dbReference>
<keyword evidence="8 9" id="KW-0378">Hydrolase</keyword>
<dbReference type="GO" id="GO:0046872">
    <property type="term" value="F:metal ion binding"/>
    <property type="evidence" value="ECO:0007669"/>
    <property type="project" value="UniProtKB-UniRule"/>
</dbReference>
<evidence type="ECO:0000256" key="9">
    <source>
        <dbReference type="HAMAP-Rule" id="MF_00060"/>
    </source>
</evidence>
<dbReference type="GO" id="GO:0008253">
    <property type="term" value="F:5'-nucleotidase activity"/>
    <property type="evidence" value="ECO:0007669"/>
    <property type="project" value="UniProtKB-UniRule"/>
</dbReference>
<evidence type="ECO:0000256" key="8">
    <source>
        <dbReference type="ARBA" id="ARBA00022801"/>
    </source>
</evidence>
<evidence type="ECO:0000256" key="7">
    <source>
        <dbReference type="ARBA" id="ARBA00022741"/>
    </source>
</evidence>
<dbReference type="HAMAP" id="MF_00060">
    <property type="entry name" value="SurE"/>
    <property type="match status" value="1"/>
</dbReference>
<evidence type="ECO:0000256" key="5">
    <source>
        <dbReference type="ARBA" id="ARBA00022490"/>
    </source>
</evidence>
<feature type="binding site" evidence="9">
    <location>
        <position position="40"/>
    </location>
    <ligand>
        <name>a divalent metal cation</name>
        <dbReference type="ChEBI" id="CHEBI:60240"/>
    </ligand>
</feature>
<keyword evidence="6 9" id="KW-0479">Metal-binding</keyword>
<feature type="binding site" evidence="9">
    <location>
        <position position="94"/>
    </location>
    <ligand>
        <name>a divalent metal cation</name>
        <dbReference type="ChEBI" id="CHEBI:60240"/>
    </ligand>
</feature>
<keyword evidence="7 9" id="KW-0547">Nucleotide-binding</keyword>
<comment type="subcellular location">
    <subcellularLocation>
        <location evidence="3 9">Cytoplasm</location>
    </subcellularLocation>
</comment>
<feature type="domain" description="Survival protein SurE-like phosphatase/nucleotidase" evidence="10">
    <location>
        <begin position="4"/>
        <end position="191"/>
    </location>
</feature>
<dbReference type="FunFam" id="3.40.1210.10:FF:000001">
    <property type="entry name" value="5'/3'-nucleotidase SurE"/>
    <property type="match status" value="1"/>
</dbReference>
<evidence type="ECO:0000313" key="11">
    <source>
        <dbReference type="EMBL" id="PSM52222.1"/>
    </source>
</evidence>
<dbReference type="InterPro" id="IPR036523">
    <property type="entry name" value="SurE-like_sf"/>
</dbReference>
<reference evidence="12" key="1">
    <citation type="submission" date="2017-10" db="EMBL/GenBank/DDBJ databases">
        <title>Campylobacter species from seals.</title>
        <authorList>
            <person name="Gilbert M.J."/>
            <person name="Zomer A.L."/>
            <person name="Timmerman A.J."/>
            <person name="Duim B."/>
            <person name="Wagenaar J.A."/>
        </authorList>
    </citation>
    <scope>NUCLEOTIDE SEQUENCE [LARGE SCALE GENOMIC DNA]</scope>
    <source>
        <strain evidence="12">17S00004-5</strain>
    </source>
</reference>
<accession>A0A2P8R149</accession>
<evidence type="ECO:0000256" key="2">
    <source>
        <dbReference type="ARBA" id="ARBA00001946"/>
    </source>
</evidence>
<sequence length="257" mass="28449">MKEILITNDDGFEALGINELVKTLRDIAHITVVAPSTEKSACAHSLTLTKPLRFISIDDDFYKLDNATPADCIFLALHTLFPNKKPDLIISGINHGANVAEDITYSGTCGAAMEAVLHGIPSLAVSQFYIGNSLEENGFDLACKITIDIVKKIFKDGYPLPPKKFLNLNIPAVSKNDYKGLKAVGAGEKFYTTDAQLNKNPRGLEYYWLGKMNINYDENKNKNTDIKALIDGYASLTPITLNLTDFNELESVEKWLR</sequence>
<evidence type="ECO:0000256" key="6">
    <source>
        <dbReference type="ARBA" id="ARBA00022723"/>
    </source>
</evidence>
<gene>
    <name evidence="9" type="primary">surE</name>
    <name evidence="11" type="ORF">CQ405_03980</name>
</gene>
<comment type="cofactor">
    <cofactor evidence="9">
        <name>a divalent metal cation</name>
        <dbReference type="ChEBI" id="CHEBI:60240"/>
    </cofactor>
    <text evidence="9">Binds 1 divalent metal cation per subunit.</text>
</comment>
<dbReference type="Proteomes" id="UP000240535">
    <property type="component" value="Unassembled WGS sequence"/>
</dbReference>
<dbReference type="GO" id="GO:0004309">
    <property type="term" value="F:exopolyphosphatase activity"/>
    <property type="evidence" value="ECO:0007669"/>
    <property type="project" value="TreeGrafter"/>
</dbReference>
<comment type="caution">
    <text evidence="11">The sequence shown here is derived from an EMBL/GenBank/DDBJ whole genome shotgun (WGS) entry which is preliminary data.</text>
</comment>
<evidence type="ECO:0000256" key="4">
    <source>
        <dbReference type="ARBA" id="ARBA00011062"/>
    </source>
</evidence>
<dbReference type="NCBIfam" id="NF001494">
    <property type="entry name" value="PRK00346.2-4"/>
    <property type="match status" value="1"/>
</dbReference>
<comment type="similarity">
    <text evidence="4 9">Belongs to the SurE nucleotidase family.</text>
</comment>
<evidence type="ECO:0000313" key="12">
    <source>
        <dbReference type="Proteomes" id="UP000240535"/>
    </source>
</evidence>